<dbReference type="RefSeq" id="WP_273990239.1">
    <property type="nucleotide sequence ID" value="NZ_BAABQT010000017.1"/>
</dbReference>
<gene>
    <name evidence="2" type="ORF">M8445_05460</name>
</gene>
<evidence type="ECO:0000313" key="3">
    <source>
        <dbReference type="Proteomes" id="UP001217044"/>
    </source>
</evidence>
<keyword evidence="3" id="KW-1185">Reference proteome</keyword>
<proteinExistence type="predicted"/>
<evidence type="ECO:0000313" key="2">
    <source>
        <dbReference type="EMBL" id="WDA59658.1"/>
    </source>
</evidence>
<name>A0ABY7V392_9DEIO</name>
<organism evidence="2 3">
    <name type="scientific">Deinococcus aquaticus</name>
    <dbReference type="NCBI Taxonomy" id="328692"/>
    <lineage>
        <taxon>Bacteria</taxon>
        <taxon>Thermotogati</taxon>
        <taxon>Deinococcota</taxon>
        <taxon>Deinococci</taxon>
        <taxon>Deinococcales</taxon>
        <taxon>Deinococcaceae</taxon>
        <taxon>Deinococcus</taxon>
    </lineage>
</organism>
<sequence length="116" mass="12539">MSATYEDRVLYQGDVWVRIDTLPRIMAEGWRRNLMDGGVVSVVRTPFQWSMGSPVIEIETGGYQGDVGLYVPEVQLAEALDLLGFEPESGEPGPDGPESDGNAAAVRPEGPDRSGT</sequence>
<dbReference type="EMBL" id="CP115165">
    <property type="protein sequence ID" value="WDA59658.1"/>
    <property type="molecule type" value="Genomic_DNA"/>
</dbReference>
<reference evidence="2 3" key="1">
    <citation type="submission" date="2022-12" db="EMBL/GenBank/DDBJ databases">
        <title>Genome Sequence of Deinococcus aquaticus Type Strain PB314.</title>
        <authorList>
            <person name="Albert C."/>
            <person name="Hill J."/>
            <person name="Boren L."/>
            <person name="Scholz-Ng S."/>
            <person name="Fatema N."/>
            <person name="Grosso R."/>
            <person name="Soboslay E."/>
            <person name="Tuohy J."/>
        </authorList>
    </citation>
    <scope>NUCLEOTIDE SEQUENCE [LARGE SCALE GENOMIC DNA]</scope>
    <source>
        <strain evidence="2 3">PB-314</strain>
    </source>
</reference>
<dbReference type="Proteomes" id="UP001217044">
    <property type="component" value="Chromosome"/>
</dbReference>
<protein>
    <submittedName>
        <fullName evidence="2">Uncharacterized protein</fullName>
    </submittedName>
</protein>
<accession>A0ABY7V392</accession>
<evidence type="ECO:0000256" key="1">
    <source>
        <dbReference type="SAM" id="MobiDB-lite"/>
    </source>
</evidence>
<feature type="region of interest" description="Disordered" evidence="1">
    <location>
        <begin position="84"/>
        <end position="116"/>
    </location>
</feature>